<name>A0AAN9F1N7_CROPI</name>
<evidence type="ECO:0000313" key="2">
    <source>
        <dbReference type="Proteomes" id="UP001372338"/>
    </source>
</evidence>
<accession>A0AAN9F1N7</accession>
<reference evidence="1 2" key="1">
    <citation type="submission" date="2024-01" db="EMBL/GenBank/DDBJ databases">
        <title>The genomes of 5 underutilized Papilionoideae crops provide insights into root nodulation and disease resistanc.</title>
        <authorList>
            <person name="Yuan L."/>
        </authorList>
    </citation>
    <scope>NUCLEOTIDE SEQUENCE [LARGE SCALE GENOMIC DNA]</scope>
    <source>
        <strain evidence="1">ZHUSHIDOU_FW_LH</strain>
        <tissue evidence="1">Leaf</tissue>
    </source>
</reference>
<dbReference type="AlphaFoldDB" id="A0AAN9F1N7"/>
<proteinExistence type="predicted"/>
<dbReference type="EMBL" id="JAYWIO010000004">
    <property type="protein sequence ID" value="KAK7268067.1"/>
    <property type="molecule type" value="Genomic_DNA"/>
</dbReference>
<protein>
    <submittedName>
        <fullName evidence="1">Uncharacterized protein</fullName>
    </submittedName>
</protein>
<organism evidence="1 2">
    <name type="scientific">Crotalaria pallida</name>
    <name type="common">Smooth rattlebox</name>
    <name type="synonym">Crotalaria striata</name>
    <dbReference type="NCBI Taxonomy" id="3830"/>
    <lineage>
        <taxon>Eukaryota</taxon>
        <taxon>Viridiplantae</taxon>
        <taxon>Streptophyta</taxon>
        <taxon>Embryophyta</taxon>
        <taxon>Tracheophyta</taxon>
        <taxon>Spermatophyta</taxon>
        <taxon>Magnoliopsida</taxon>
        <taxon>eudicotyledons</taxon>
        <taxon>Gunneridae</taxon>
        <taxon>Pentapetalae</taxon>
        <taxon>rosids</taxon>
        <taxon>fabids</taxon>
        <taxon>Fabales</taxon>
        <taxon>Fabaceae</taxon>
        <taxon>Papilionoideae</taxon>
        <taxon>50 kb inversion clade</taxon>
        <taxon>genistoids sensu lato</taxon>
        <taxon>core genistoids</taxon>
        <taxon>Crotalarieae</taxon>
        <taxon>Crotalaria</taxon>
    </lineage>
</organism>
<evidence type="ECO:0000313" key="1">
    <source>
        <dbReference type="EMBL" id="KAK7268067.1"/>
    </source>
</evidence>
<sequence length="174" mass="19846">MAAVWYHVWMERNRRLFAGKSRVRLVSCLQHPNQTRIATILSFLTTSLFSRSISFVPRQTARNHHTTIVVSHGNSKTPPFDRFQRKRTATVTGLQAHRRRGFLPLWLPPRPVSIARSLLCLVLSPPQRCSVLSSTRQCAASSSVLQFGSSLDNESTLPMLKMKVSFFKFFISIF</sequence>
<gene>
    <name evidence="1" type="ORF">RIF29_20752</name>
</gene>
<dbReference type="Proteomes" id="UP001372338">
    <property type="component" value="Unassembled WGS sequence"/>
</dbReference>
<keyword evidence="2" id="KW-1185">Reference proteome</keyword>
<comment type="caution">
    <text evidence="1">The sequence shown here is derived from an EMBL/GenBank/DDBJ whole genome shotgun (WGS) entry which is preliminary data.</text>
</comment>